<evidence type="ECO:0000313" key="1">
    <source>
        <dbReference type="EMBL" id="KAJ7322831.1"/>
    </source>
</evidence>
<proteinExistence type="predicted"/>
<protein>
    <submittedName>
        <fullName evidence="1">Uncharacterized protein</fullName>
    </submittedName>
</protein>
<gene>
    <name evidence="1" type="ORF">DFH08DRAFT_351537</name>
</gene>
<accession>A0AAD6ZH47</accession>
<organism evidence="1 2">
    <name type="scientific">Mycena albidolilacea</name>
    <dbReference type="NCBI Taxonomy" id="1033008"/>
    <lineage>
        <taxon>Eukaryota</taxon>
        <taxon>Fungi</taxon>
        <taxon>Dikarya</taxon>
        <taxon>Basidiomycota</taxon>
        <taxon>Agaricomycotina</taxon>
        <taxon>Agaricomycetes</taxon>
        <taxon>Agaricomycetidae</taxon>
        <taxon>Agaricales</taxon>
        <taxon>Marasmiineae</taxon>
        <taxon>Mycenaceae</taxon>
        <taxon>Mycena</taxon>
    </lineage>
</organism>
<name>A0AAD6ZH47_9AGAR</name>
<sequence length="151" mass="17016">MWDTDDPATHYLETTITPSLRMLEVPETFLRPSPIDTLRIFISKSGCRLQGLCTLGKFAPRPCIVTHSPPPFRSFHSTRLSLIMIHTLSVFRCSIIDHPNTHLDVLENWLAEDMLCCNQTFGCLIVSLFVPSLSIPDFQLLCNGTQITIGQ</sequence>
<reference evidence="1" key="1">
    <citation type="submission" date="2023-03" db="EMBL/GenBank/DDBJ databases">
        <title>Massive genome expansion in bonnet fungi (Mycena s.s.) driven by repeated elements and novel gene families across ecological guilds.</title>
        <authorList>
            <consortium name="Lawrence Berkeley National Laboratory"/>
            <person name="Harder C.B."/>
            <person name="Miyauchi S."/>
            <person name="Viragh M."/>
            <person name="Kuo A."/>
            <person name="Thoen E."/>
            <person name="Andreopoulos B."/>
            <person name="Lu D."/>
            <person name="Skrede I."/>
            <person name="Drula E."/>
            <person name="Henrissat B."/>
            <person name="Morin E."/>
            <person name="Kohler A."/>
            <person name="Barry K."/>
            <person name="LaButti K."/>
            <person name="Morin E."/>
            <person name="Salamov A."/>
            <person name="Lipzen A."/>
            <person name="Mereny Z."/>
            <person name="Hegedus B."/>
            <person name="Baldrian P."/>
            <person name="Stursova M."/>
            <person name="Weitz H."/>
            <person name="Taylor A."/>
            <person name="Grigoriev I.V."/>
            <person name="Nagy L.G."/>
            <person name="Martin F."/>
            <person name="Kauserud H."/>
        </authorList>
    </citation>
    <scope>NUCLEOTIDE SEQUENCE</scope>
    <source>
        <strain evidence="1">CBHHK002</strain>
    </source>
</reference>
<dbReference type="Proteomes" id="UP001218218">
    <property type="component" value="Unassembled WGS sequence"/>
</dbReference>
<comment type="caution">
    <text evidence="1">The sequence shown here is derived from an EMBL/GenBank/DDBJ whole genome shotgun (WGS) entry which is preliminary data.</text>
</comment>
<dbReference type="AlphaFoldDB" id="A0AAD6ZH47"/>
<dbReference type="EMBL" id="JARIHO010000048">
    <property type="protein sequence ID" value="KAJ7322831.1"/>
    <property type="molecule type" value="Genomic_DNA"/>
</dbReference>
<evidence type="ECO:0000313" key="2">
    <source>
        <dbReference type="Proteomes" id="UP001218218"/>
    </source>
</evidence>
<keyword evidence="2" id="KW-1185">Reference proteome</keyword>